<evidence type="ECO:0000256" key="5">
    <source>
        <dbReference type="ARBA" id="ARBA00023136"/>
    </source>
</evidence>
<name>A0ABY0FFA5_9NEIS</name>
<feature type="transmembrane region" description="Helical" evidence="6">
    <location>
        <begin position="283"/>
        <end position="305"/>
    </location>
</feature>
<dbReference type="PANTHER" id="PTHR32309:SF13">
    <property type="entry name" value="FERRIC ENTEROBACTIN TRANSPORT PROTEIN FEPE"/>
    <property type="match status" value="1"/>
</dbReference>
<dbReference type="Pfam" id="PF02706">
    <property type="entry name" value="Wzz"/>
    <property type="match status" value="1"/>
</dbReference>
<evidence type="ECO:0000256" key="1">
    <source>
        <dbReference type="ARBA" id="ARBA00004651"/>
    </source>
</evidence>
<proteinExistence type="predicted"/>
<sequence length="317" mass="33942">MAANYQPQSKEEELDLADLLILCWRHRYWLVGFPLAAVALAFIVVQILPVRYTASATLLFSPAASAAAAANVVKSDGIVDKLAGDQALMASYGVSGTEDARRAALKGALAVSVTRDGMVQVSVDSVDPKAAAGLANAVAEAGREQLLEAGVTPEGKLLRQLEIRRRLTVNKLSQAESALRVSAQDIPEDKRAVLRQEAALLALLETRSLEEGNMSSTVLPNTAALQGGGVKEQLWRRLFFYQESLRLLDGDIALIRASLKTDFGVASYATVSSEKSSPKAAKILALSGIAGLFFAFLSVFLKVSWQRLCGELRAKLA</sequence>
<protein>
    <recommendedName>
        <fullName evidence="7">Polysaccharide chain length determinant N-terminal domain-containing protein</fullName>
    </recommendedName>
</protein>
<dbReference type="EMBL" id="REGR01000002">
    <property type="protein sequence ID" value="RXZ44799.1"/>
    <property type="molecule type" value="Genomic_DNA"/>
</dbReference>
<gene>
    <name evidence="8" type="ORF">EBB06_02565</name>
</gene>
<evidence type="ECO:0000256" key="2">
    <source>
        <dbReference type="ARBA" id="ARBA00022475"/>
    </source>
</evidence>
<dbReference type="RefSeq" id="WP_129211252.1">
    <property type="nucleotide sequence ID" value="NZ_REGR01000002.1"/>
</dbReference>
<dbReference type="InterPro" id="IPR003856">
    <property type="entry name" value="LPS_length_determ_N"/>
</dbReference>
<keyword evidence="9" id="KW-1185">Reference proteome</keyword>
<organism evidence="8 9">
    <name type="scientific">Crenobacter cavernae</name>
    <dbReference type="NCBI Taxonomy" id="2290923"/>
    <lineage>
        <taxon>Bacteria</taxon>
        <taxon>Pseudomonadati</taxon>
        <taxon>Pseudomonadota</taxon>
        <taxon>Betaproteobacteria</taxon>
        <taxon>Neisseriales</taxon>
        <taxon>Neisseriaceae</taxon>
        <taxon>Crenobacter</taxon>
    </lineage>
</organism>
<comment type="caution">
    <text evidence="8">The sequence shown here is derived from an EMBL/GenBank/DDBJ whole genome shotgun (WGS) entry which is preliminary data.</text>
</comment>
<keyword evidence="2" id="KW-1003">Cell membrane</keyword>
<comment type="subcellular location">
    <subcellularLocation>
        <location evidence="1">Cell membrane</location>
        <topology evidence="1">Multi-pass membrane protein</topology>
    </subcellularLocation>
</comment>
<dbReference type="InterPro" id="IPR050445">
    <property type="entry name" value="Bact_polysacc_biosynth/exp"/>
</dbReference>
<evidence type="ECO:0000313" key="9">
    <source>
        <dbReference type="Proteomes" id="UP000290682"/>
    </source>
</evidence>
<evidence type="ECO:0000256" key="3">
    <source>
        <dbReference type="ARBA" id="ARBA00022692"/>
    </source>
</evidence>
<evidence type="ECO:0000256" key="4">
    <source>
        <dbReference type="ARBA" id="ARBA00022989"/>
    </source>
</evidence>
<dbReference type="PANTHER" id="PTHR32309">
    <property type="entry name" value="TYROSINE-PROTEIN KINASE"/>
    <property type="match status" value="1"/>
</dbReference>
<dbReference type="Proteomes" id="UP000290682">
    <property type="component" value="Unassembled WGS sequence"/>
</dbReference>
<keyword evidence="3 6" id="KW-0812">Transmembrane</keyword>
<keyword evidence="5 6" id="KW-0472">Membrane</keyword>
<reference evidence="8 9" key="1">
    <citation type="submission" date="2018-10" db="EMBL/GenBank/DDBJ databases">
        <title>Draft genome of Fastidiocella sp. strain 375T, a bacterium isolated from a karstic cave dripping water.</title>
        <authorList>
            <person name="Coelho C."/>
            <person name="Verissimo A."/>
            <person name="Tiago I."/>
        </authorList>
    </citation>
    <scope>NUCLEOTIDE SEQUENCE [LARGE SCALE GENOMIC DNA]</scope>
    <source>
        <strain evidence="8 9">CAVE-375</strain>
    </source>
</reference>
<evidence type="ECO:0000313" key="8">
    <source>
        <dbReference type="EMBL" id="RXZ44799.1"/>
    </source>
</evidence>
<evidence type="ECO:0000259" key="7">
    <source>
        <dbReference type="Pfam" id="PF02706"/>
    </source>
</evidence>
<accession>A0ABY0FFA5</accession>
<feature type="transmembrane region" description="Helical" evidence="6">
    <location>
        <begin position="28"/>
        <end position="48"/>
    </location>
</feature>
<keyword evidence="4 6" id="KW-1133">Transmembrane helix</keyword>
<feature type="domain" description="Polysaccharide chain length determinant N-terminal" evidence="7">
    <location>
        <begin position="12"/>
        <end position="67"/>
    </location>
</feature>
<evidence type="ECO:0000256" key="6">
    <source>
        <dbReference type="SAM" id="Phobius"/>
    </source>
</evidence>